<evidence type="ECO:0000313" key="3">
    <source>
        <dbReference type="Proteomes" id="UP000574369"/>
    </source>
</evidence>
<keyword evidence="3" id="KW-1185">Reference proteome</keyword>
<accession>A0ABR6GPH8</accession>
<name>A0ABR6GPH8_9BURK</name>
<dbReference type="Proteomes" id="UP000574369">
    <property type="component" value="Unassembled WGS sequence"/>
</dbReference>
<dbReference type="EMBL" id="JACHXO010000002">
    <property type="protein sequence ID" value="MBB3193974.1"/>
    <property type="molecule type" value="Genomic_DNA"/>
</dbReference>
<evidence type="ECO:0000313" key="2">
    <source>
        <dbReference type="EMBL" id="MBB3193974.1"/>
    </source>
</evidence>
<reference evidence="2 3" key="1">
    <citation type="submission" date="2020-08" db="EMBL/GenBank/DDBJ databases">
        <title>Genomic Encyclopedia of Type Strains, Phase III (KMG-III): the genomes of soil and plant-associated and newly described type strains.</title>
        <authorList>
            <person name="Whitman W."/>
        </authorList>
    </citation>
    <scope>NUCLEOTIDE SEQUENCE [LARGE SCALE GENOMIC DNA]</scope>
    <source>
        <strain evidence="2 3">CECT 7247</strain>
    </source>
</reference>
<gene>
    <name evidence="2" type="ORF">FHS28_001359</name>
</gene>
<comment type="caution">
    <text evidence="2">The sequence shown here is derived from an EMBL/GenBank/DDBJ whole genome shotgun (WGS) entry which is preliminary data.</text>
</comment>
<evidence type="ECO:0000256" key="1">
    <source>
        <dbReference type="SAM" id="MobiDB-lite"/>
    </source>
</evidence>
<sequence>MKLDVKGVERVEKDLHGDKGVGLSYVDQLAARLKLDPWQLLVPGLDVTRPPKLAGPDSSAPVAAPLSLGDAALVIAGALQSLPEAERELLSHHIAHLAKHGPSARHAAAIDAMGPVMIDLNSNTSVGGGSSYEPLLDASSVSRAEQKQEHSATHHMQQEESKWDSTTREPKRLGQTTTSEEPVEVYPGRRKPQPRRKEGT</sequence>
<proteinExistence type="predicted"/>
<dbReference type="RefSeq" id="WP_184294318.1">
    <property type="nucleotide sequence ID" value="NZ_JACHXO010000002.1"/>
</dbReference>
<protein>
    <submittedName>
        <fullName evidence="2">Uncharacterized protein</fullName>
    </submittedName>
</protein>
<feature type="region of interest" description="Disordered" evidence="1">
    <location>
        <begin position="129"/>
        <end position="200"/>
    </location>
</feature>
<organism evidence="2 3">
    <name type="scientific">Roseateles terrae</name>
    <dbReference type="NCBI Taxonomy" id="431060"/>
    <lineage>
        <taxon>Bacteria</taxon>
        <taxon>Pseudomonadati</taxon>
        <taxon>Pseudomonadota</taxon>
        <taxon>Betaproteobacteria</taxon>
        <taxon>Burkholderiales</taxon>
        <taxon>Sphaerotilaceae</taxon>
        <taxon>Roseateles</taxon>
    </lineage>
</organism>
<feature type="compositionally biased region" description="Basic and acidic residues" evidence="1">
    <location>
        <begin position="144"/>
        <end position="172"/>
    </location>
</feature>